<sequence>MTQRESPPLRITAATLTYDPAASAASDVIVGVYGRRILETAVAQLRPVLSLSYWYETTSVTPPRSCRDRSHLSGNWASSNGAISGPFCQCTCWKTHTFTPVVGRGCFVARMMRFRYFIHMFDQMALGCFTYLVICAVKTTTGAHNRGAFQNIDERHLEEKPMPPLHV</sequence>
<organism evidence="1 2">
    <name type="scientific">Scophthalmus maximus</name>
    <name type="common">Turbot</name>
    <name type="synonym">Psetta maxima</name>
    <dbReference type="NCBI Taxonomy" id="52904"/>
    <lineage>
        <taxon>Eukaryota</taxon>
        <taxon>Metazoa</taxon>
        <taxon>Chordata</taxon>
        <taxon>Craniata</taxon>
        <taxon>Vertebrata</taxon>
        <taxon>Euteleostomi</taxon>
        <taxon>Actinopterygii</taxon>
        <taxon>Neopterygii</taxon>
        <taxon>Teleostei</taxon>
        <taxon>Neoteleostei</taxon>
        <taxon>Acanthomorphata</taxon>
        <taxon>Carangaria</taxon>
        <taxon>Pleuronectiformes</taxon>
        <taxon>Pleuronectoidei</taxon>
        <taxon>Scophthalmidae</taxon>
        <taxon>Scophthalmus</taxon>
    </lineage>
</organism>
<evidence type="ECO:0000313" key="1">
    <source>
        <dbReference type="EMBL" id="KAF0041996.1"/>
    </source>
</evidence>
<name>A0A6A4T3C2_SCOMX</name>
<dbReference type="Proteomes" id="UP000438429">
    <property type="component" value="Unassembled WGS sequence"/>
</dbReference>
<accession>A0A6A4T3C2</accession>
<dbReference type="AlphaFoldDB" id="A0A6A4T3C2"/>
<protein>
    <submittedName>
        <fullName evidence="1">Uncharacterized protein</fullName>
    </submittedName>
</protein>
<comment type="caution">
    <text evidence="1">The sequence shown here is derived from an EMBL/GenBank/DDBJ whole genome shotgun (WGS) entry which is preliminary data.</text>
</comment>
<proteinExistence type="predicted"/>
<gene>
    <name evidence="1" type="ORF">F2P81_005528</name>
</gene>
<dbReference type="EMBL" id="VEVO01000005">
    <property type="protein sequence ID" value="KAF0041996.1"/>
    <property type="molecule type" value="Genomic_DNA"/>
</dbReference>
<reference evidence="1 2" key="1">
    <citation type="submission" date="2019-06" db="EMBL/GenBank/DDBJ databases">
        <title>Draft genomes of female and male turbot (Scophthalmus maximus).</title>
        <authorList>
            <person name="Xu H."/>
            <person name="Xu X.-W."/>
            <person name="Shao C."/>
            <person name="Chen S."/>
        </authorList>
    </citation>
    <scope>NUCLEOTIDE SEQUENCE [LARGE SCALE GENOMIC DNA]</scope>
    <source>
        <strain evidence="1">Ysfricsl-2016a</strain>
        <tissue evidence="1">Blood</tissue>
    </source>
</reference>
<evidence type="ECO:0000313" key="2">
    <source>
        <dbReference type="Proteomes" id="UP000438429"/>
    </source>
</evidence>